<gene>
    <name evidence="2" type="ORF">QYE76_056544</name>
</gene>
<keyword evidence="1" id="KW-1133">Transmembrane helix</keyword>
<dbReference type="Pfam" id="PF14223">
    <property type="entry name" value="Retrotran_gag_2"/>
    <property type="match status" value="1"/>
</dbReference>
<reference evidence="2" key="1">
    <citation type="submission" date="2023-07" db="EMBL/GenBank/DDBJ databases">
        <title>A chromosome-level genome assembly of Lolium multiflorum.</title>
        <authorList>
            <person name="Chen Y."/>
            <person name="Copetti D."/>
            <person name="Kolliker R."/>
            <person name="Studer B."/>
        </authorList>
    </citation>
    <scope>NUCLEOTIDE SEQUENCE</scope>
    <source>
        <strain evidence="2">02402/16</strain>
        <tissue evidence="2">Leaf</tissue>
    </source>
</reference>
<keyword evidence="1" id="KW-0472">Membrane</keyword>
<dbReference type="EMBL" id="JAUUTY010000003">
    <property type="protein sequence ID" value="KAK1668385.1"/>
    <property type="molecule type" value="Genomic_DNA"/>
</dbReference>
<accession>A0AAD8T3A7</accession>
<dbReference type="PANTHER" id="PTHR47481:SF31">
    <property type="entry name" value="OS01G0873500 PROTEIN"/>
    <property type="match status" value="1"/>
</dbReference>
<sequence length="339" mass="36114">MASSSSASAMASLGSALGAPPTEKLTRDNHLFWKTQVLPALRGAQVIGLLDGSDKAPAKYLEVEDAEKVKKQVPNDAYDVWLARDQTVMSYLVKGMSADLLAQVVGLEHASEVWATVEDIFASQSRAKVNMLRGALSNTKKLDSTAAQYIAKMKGFVSELAAAGKHVDDDELKGIVGCFTHLQTMLLVALTTQIARPLLHVAAVTIREVPMDARIRTDVMVATIAAAMMTATGAVMMTATGAVMMTATGAVMMTATGAVMMTATDAKNAVMVIVAVGPVKDKGVVLDKAAVVEAVHLPPTRMWSARFARSMVTQQMNVGGAMLIEMTEILAPRRREHMV</sequence>
<keyword evidence="1" id="KW-0812">Transmembrane</keyword>
<organism evidence="2 3">
    <name type="scientific">Lolium multiflorum</name>
    <name type="common">Italian ryegrass</name>
    <name type="synonym">Lolium perenne subsp. multiflorum</name>
    <dbReference type="NCBI Taxonomy" id="4521"/>
    <lineage>
        <taxon>Eukaryota</taxon>
        <taxon>Viridiplantae</taxon>
        <taxon>Streptophyta</taxon>
        <taxon>Embryophyta</taxon>
        <taxon>Tracheophyta</taxon>
        <taxon>Spermatophyta</taxon>
        <taxon>Magnoliopsida</taxon>
        <taxon>Liliopsida</taxon>
        <taxon>Poales</taxon>
        <taxon>Poaceae</taxon>
        <taxon>BOP clade</taxon>
        <taxon>Pooideae</taxon>
        <taxon>Poodae</taxon>
        <taxon>Poeae</taxon>
        <taxon>Poeae Chloroplast Group 2 (Poeae type)</taxon>
        <taxon>Loliodinae</taxon>
        <taxon>Loliinae</taxon>
        <taxon>Lolium</taxon>
    </lineage>
</organism>
<proteinExistence type="predicted"/>
<evidence type="ECO:0000313" key="2">
    <source>
        <dbReference type="EMBL" id="KAK1668385.1"/>
    </source>
</evidence>
<protein>
    <submittedName>
        <fullName evidence="2">Uncharacterized protein</fullName>
    </submittedName>
</protein>
<keyword evidence="3" id="KW-1185">Reference proteome</keyword>
<comment type="caution">
    <text evidence="2">The sequence shown here is derived from an EMBL/GenBank/DDBJ whole genome shotgun (WGS) entry which is preliminary data.</text>
</comment>
<dbReference type="Proteomes" id="UP001231189">
    <property type="component" value="Unassembled WGS sequence"/>
</dbReference>
<name>A0AAD8T3A7_LOLMU</name>
<evidence type="ECO:0000256" key="1">
    <source>
        <dbReference type="SAM" id="Phobius"/>
    </source>
</evidence>
<evidence type="ECO:0000313" key="3">
    <source>
        <dbReference type="Proteomes" id="UP001231189"/>
    </source>
</evidence>
<dbReference type="PANTHER" id="PTHR47481">
    <property type="match status" value="1"/>
</dbReference>
<dbReference type="AlphaFoldDB" id="A0AAD8T3A7"/>
<feature type="transmembrane region" description="Helical" evidence="1">
    <location>
        <begin position="218"/>
        <end position="237"/>
    </location>
</feature>